<dbReference type="InterPro" id="IPR001248">
    <property type="entry name" value="Pur-cyt_permease"/>
</dbReference>
<dbReference type="EMBL" id="PDEM01000007">
    <property type="protein sequence ID" value="PHZ86581.1"/>
    <property type="molecule type" value="Genomic_DNA"/>
</dbReference>
<comment type="similarity">
    <text evidence="2">Belongs to the purine-cytosine permease (2.A.39) family.</text>
</comment>
<dbReference type="Pfam" id="PF02133">
    <property type="entry name" value="Transp_cyt_pur"/>
    <property type="match status" value="1"/>
</dbReference>
<dbReference type="AlphaFoldDB" id="A0A2G4YW66"/>
<evidence type="ECO:0000313" key="9">
    <source>
        <dbReference type="Proteomes" id="UP000229730"/>
    </source>
</evidence>
<dbReference type="PANTHER" id="PTHR30569:SF0">
    <property type="entry name" value="CYTOSINE PERMEASE"/>
    <property type="match status" value="1"/>
</dbReference>
<name>A0A2G4YW66_9PROT</name>
<feature type="transmembrane region" description="Helical" evidence="7">
    <location>
        <begin position="280"/>
        <end position="302"/>
    </location>
</feature>
<evidence type="ECO:0000256" key="2">
    <source>
        <dbReference type="ARBA" id="ARBA00008974"/>
    </source>
</evidence>
<dbReference type="OrthoDB" id="9780088at2"/>
<evidence type="ECO:0000256" key="6">
    <source>
        <dbReference type="SAM" id="MobiDB-lite"/>
    </source>
</evidence>
<feature type="transmembrane region" description="Helical" evidence="7">
    <location>
        <begin position="413"/>
        <end position="433"/>
    </location>
</feature>
<keyword evidence="3 7" id="KW-0812">Transmembrane</keyword>
<comment type="caution">
    <text evidence="8">The sequence shown here is derived from an EMBL/GenBank/DDBJ whole genome shotgun (WGS) entry which is preliminary data.</text>
</comment>
<evidence type="ECO:0000256" key="7">
    <source>
        <dbReference type="SAM" id="Phobius"/>
    </source>
</evidence>
<dbReference type="Proteomes" id="UP000229730">
    <property type="component" value="Unassembled WGS sequence"/>
</dbReference>
<evidence type="ECO:0000313" key="8">
    <source>
        <dbReference type="EMBL" id="PHZ86581.1"/>
    </source>
</evidence>
<dbReference type="FunCoup" id="A0A2G4YW66">
    <property type="interactions" value="34"/>
</dbReference>
<evidence type="ECO:0000256" key="5">
    <source>
        <dbReference type="ARBA" id="ARBA00023136"/>
    </source>
</evidence>
<dbReference type="GO" id="GO:0005886">
    <property type="term" value="C:plasma membrane"/>
    <property type="evidence" value="ECO:0007669"/>
    <property type="project" value="TreeGrafter"/>
</dbReference>
<feature type="transmembrane region" description="Helical" evidence="7">
    <location>
        <begin position="389"/>
        <end position="407"/>
    </location>
</feature>
<accession>A0A2G4YW66</accession>
<organism evidence="8 9">
    <name type="scientific">Paremcibacter congregatus</name>
    <dbReference type="NCBI Taxonomy" id="2043170"/>
    <lineage>
        <taxon>Bacteria</taxon>
        <taxon>Pseudomonadati</taxon>
        <taxon>Pseudomonadota</taxon>
        <taxon>Alphaproteobacteria</taxon>
        <taxon>Emcibacterales</taxon>
        <taxon>Emcibacteraceae</taxon>
        <taxon>Paremcibacter</taxon>
    </lineage>
</organism>
<feature type="transmembrane region" description="Helical" evidence="7">
    <location>
        <begin position="348"/>
        <end position="368"/>
    </location>
</feature>
<sequence length="443" mass="46771">MTIEESGILNADPPLQDGVGSSLDQDDYSRNPVPQEKTLSGIHIAMVVIGGTIGIPVYLMSANIGGSLGLSKAIPAFSLGCLILGLLGALTSLSGAKTHLSTYMLVEFAFGRVGARVVNFVIALSLIGWYGVTMNVFAQAMDVTILDISGQSFPFSVYIIGGSLLMCAVTVSGFKGIDTLAMLLVPFMLFFLIYAAYLSSGKITSWDMTSSAGTGISFSEAVSAVIGSYIVGVVIQPDYSRFAKNSRHALWSVFVALGLSFPVVMVLSAIPGIATGEQDLVKIMIALGIGIPAFLLLLLGSWSSNVLSLYSSALSLATIFTRVHLWQIIAAIGVIGTAIAFLDIQDYLVKFLLLLSISIPPVASIYVMETLVLRKSQCDVVKLAKESPVNYVAFLAWGSGIGMGLLAENGIFSISSIAAIDAIIVSSACYKLFARPDTALPHH</sequence>
<evidence type="ECO:0008006" key="10">
    <source>
        <dbReference type="Google" id="ProtNLM"/>
    </source>
</evidence>
<evidence type="ECO:0000256" key="3">
    <source>
        <dbReference type="ARBA" id="ARBA00022692"/>
    </source>
</evidence>
<feature type="transmembrane region" description="Helical" evidence="7">
    <location>
        <begin position="323"/>
        <end position="342"/>
    </location>
</feature>
<proteinExistence type="inferred from homology"/>
<dbReference type="RefSeq" id="WP_099470957.1">
    <property type="nucleotide sequence ID" value="NZ_CP041025.1"/>
</dbReference>
<protein>
    <recommendedName>
        <fullName evidence="10">Cytosine permease</fullName>
    </recommendedName>
</protein>
<keyword evidence="4 7" id="KW-1133">Transmembrane helix</keyword>
<keyword evidence="5 7" id="KW-0472">Membrane</keyword>
<reference evidence="8 9" key="1">
    <citation type="submission" date="2017-10" db="EMBL/GenBank/DDBJ databases">
        <title>Frigbacter circumglobatus gen. nov. sp. nov., isolated from sediment cultured in situ.</title>
        <authorList>
            <person name="Zhao Z."/>
        </authorList>
    </citation>
    <scope>NUCLEOTIDE SEQUENCE [LARGE SCALE GENOMIC DNA]</scope>
    <source>
        <strain evidence="8 9">ZYL</strain>
    </source>
</reference>
<evidence type="ECO:0000256" key="1">
    <source>
        <dbReference type="ARBA" id="ARBA00004141"/>
    </source>
</evidence>
<dbReference type="InterPro" id="IPR030191">
    <property type="entry name" value="CodB"/>
</dbReference>
<feature type="transmembrane region" description="Helical" evidence="7">
    <location>
        <begin position="73"/>
        <end position="93"/>
    </location>
</feature>
<evidence type="ECO:0000256" key="4">
    <source>
        <dbReference type="ARBA" id="ARBA00022989"/>
    </source>
</evidence>
<gene>
    <name evidence="8" type="ORF">CRD36_01495</name>
</gene>
<feature type="transmembrane region" description="Helical" evidence="7">
    <location>
        <begin position="152"/>
        <end position="173"/>
    </location>
</feature>
<feature type="transmembrane region" description="Helical" evidence="7">
    <location>
        <begin position="249"/>
        <end position="274"/>
    </location>
</feature>
<dbReference type="InParanoid" id="A0A2G4YW66"/>
<dbReference type="PANTHER" id="PTHR30569">
    <property type="entry name" value="CYTOSINE TRANSPORTER CODB"/>
    <property type="match status" value="1"/>
</dbReference>
<dbReference type="GO" id="GO:0015209">
    <property type="term" value="F:cytosine transmembrane transporter activity"/>
    <property type="evidence" value="ECO:0007669"/>
    <property type="project" value="InterPro"/>
</dbReference>
<feature type="transmembrane region" description="Helical" evidence="7">
    <location>
        <begin position="39"/>
        <end position="61"/>
    </location>
</feature>
<keyword evidence="9" id="KW-1185">Reference proteome</keyword>
<feature type="region of interest" description="Disordered" evidence="6">
    <location>
        <begin position="1"/>
        <end position="30"/>
    </location>
</feature>
<feature type="transmembrane region" description="Helical" evidence="7">
    <location>
        <begin position="218"/>
        <end position="237"/>
    </location>
</feature>
<feature type="transmembrane region" description="Helical" evidence="7">
    <location>
        <begin position="180"/>
        <end position="198"/>
    </location>
</feature>
<feature type="transmembrane region" description="Helical" evidence="7">
    <location>
        <begin position="113"/>
        <end position="132"/>
    </location>
</feature>
<dbReference type="Gene3D" id="1.10.4160.10">
    <property type="entry name" value="Hydantoin permease"/>
    <property type="match status" value="1"/>
</dbReference>
<comment type="subcellular location">
    <subcellularLocation>
        <location evidence="1">Membrane</location>
        <topology evidence="1">Multi-pass membrane protein</topology>
    </subcellularLocation>
</comment>